<proteinExistence type="predicted"/>
<accession>A0A8H5H3E7</accession>
<sequence length="604" mass="67672">MSTLIPLVAHDDLGAAPGGGRSHQKGHQLTLPLRQPLRHRPSQKGIQRDFNADTNASSLIAHAASNVSEHTVVDPDETQDESISTPEDQDEVVDTEPQSETPHDEPPDSPASSTTPPSMHQFLPSGTLVVVQGVVHHHRRPVPLRSLSPPRTSKSRHCSLPLLHSSDHVHPLSSPSCPVPPAFLARTPHPCAEHVERLSSSQPTPVSAPCTTTPLQCQPQQNSIISWLDRNRVHVPVQRLPPLRKKHISFSQHCRLSWVMTDDFGLALVTPIPEESEEDFPAYLVPLSDDTEDDFLAYLVLLPEIEGDGFPAYLVPLPEDTEGDVYVRDGNDLDNDDNYADADDNTVGAGNSEDELETEEDEETEGCSADSQKEWATDSTQDENSVYKPESESICVYVTTSFFDEDSDDEGEDEDEDAVHRRMEIAAGLKSTGVMEEELRRIAVVDLPEEEYTMEDLWGLMENSVEHEEEETTDEEPHTLDEMSTRTEAKCGHHESGTRGPMCHLSKEVLRDEEVERIDKRFENGGHGNLYVDGVKYKSYWAYLYSLTTVDHAEEVRRREEWYRCYEEYGHEDAEDDGDERSMAPGPQEESLEDTMVRKKADIS</sequence>
<dbReference type="AlphaFoldDB" id="A0A8H5H3E7"/>
<feature type="compositionally biased region" description="Acidic residues" evidence="1">
    <location>
        <begin position="332"/>
        <end position="344"/>
    </location>
</feature>
<organism evidence="2 3">
    <name type="scientific">Tricholomella constricta</name>
    <dbReference type="NCBI Taxonomy" id="117010"/>
    <lineage>
        <taxon>Eukaryota</taxon>
        <taxon>Fungi</taxon>
        <taxon>Dikarya</taxon>
        <taxon>Basidiomycota</taxon>
        <taxon>Agaricomycotina</taxon>
        <taxon>Agaricomycetes</taxon>
        <taxon>Agaricomycetidae</taxon>
        <taxon>Agaricales</taxon>
        <taxon>Tricholomatineae</taxon>
        <taxon>Lyophyllaceae</taxon>
        <taxon>Tricholomella</taxon>
    </lineage>
</organism>
<evidence type="ECO:0000256" key="1">
    <source>
        <dbReference type="SAM" id="MobiDB-lite"/>
    </source>
</evidence>
<feature type="region of interest" description="Disordered" evidence="1">
    <location>
        <begin position="64"/>
        <end position="122"/>
    </location>
</feature>
<comment type="caution">
    <text evidence="2">The sequence shown here is derived from an EMBL/GenBank/DDBJ whole genome shotgun (WGS) entry which is preliminary data.</text>
</comment>
<gene>
    <name evidence="2" type="ORF">D9615_009388</name>
</gene>
<dbReference type="EMBL" id="JAACJP010000032">
    <property type="protein sequence ID" value="KAF5375690.1"/>
    <property type="molecule type" value="Genomic_DNA"/>
</dbReference>
<dbReference type="Proteomes" id="UP000565441">
    <property type="component" value="Unassembled WGS sequence"/>
</dbReference>
<reference evidence="2 3" key="1">
    <citation type="journal article" date="2020" name="ISME J.">
        <title>Uncovering the hidden diversity of litter-decomposition mechanisms in mushroom-forming fungi.</title>
        <authorList>
            <person name="Floudas D."/>
            <person name="Bentzer J."/>
            <person name="Ahren D."/>
            <person name="Johansson T."/>
            <person name="Persson P."/>
            <person name="Tunlid A."/>
        </authorList>
    </citation>
    <scope>NUCLEOTIDE SEQUENCE [LARGE SCALE GENOMIC DNA]</scope>
    <source>
        <strain evidence="2 3">CBS 661.87</strain>
    </source>
</reference>
<feature type="region of interest" description="Disordered" evidence="1">
    <location>
        <begin position="570"/>
        <end position="604"/>
    </location>
</feature>
<feature type="compositionally biased region" description="Low complexity" evidence="1">
    <location>
        <begin position="110"/>
        <end position="122"/>
    </location>
</feature>
<evidence type="ECO:0000313" key="2">
    <source>
        <dbReference type="EMBL" id="KAF5375690.1"/>
    </source>
</evidence>
<evidence type="ECO:0000313" key="3">
    <source>
        <dbReference type="Proteomes" id="UP000565441"/>
    </source>
</evidence>
<feature type="compositionally biased region" description="Acidic residues" evidence="1">
    <location>
        <begin position="352"/>
        <end position="365"/>
    </location>
</feature>
<feature type="region of interest" description="Disordered" evidence="1">
    <location>
        <begin position="12"/>
        <end position="45"/>
    </location>
</feature>
<name>A0A8H5H3E7_9AGAR</name>
<feature type="compositionally biased region" description="Basic and acidic residues" evidence="1">
    <location>
        <begin position="595"/>
        <end position="604"/>
    </location>
</feature>
<feature type="region of interest" description="Disordered" evidence="1">
    <location>
        <begin position="323"/>
        <end position="391"/>
    </location>
</feature>
<keyword evidence="3" id="KW-1185">Reference proteome</keyword>
<protein>
    <submittedName>
        <fullName evidence="2">Uncharacterized protein</fullName>
    </submittedName>
</protein>